<feature type="transmembrane region" description="Helical" evidence="7">
    <location>
        <begin position="256"/>
        <end position="282"/>
    </location>
</feature>
<dbReference type="PROSITE" id="PS50267">
    <property type="entry name" value="NA_NEUROTRAN_SYMP_3"/>
    <property type="match status" value="1"/>
</dbReference>
<feature type="transmembrane region" description="Helical" evidence="7">
    <location>
        <begin position="177"/>
        <end position="196"/>
    </location>
</feature>
<dbReference type="EMBL" id="QRMS01000006">
    <property type="protein sequence ID" value="RHJ84645.1"/>
    <property type="molecule type" value="Genomic_DNA"/>
</dbReference>
<feature type="transmembrane region" description="Helical" evidence="7">
    <location>
        <begin position="347"/>
        <end position="368"/>
    </location>
</feature>
<evidence type="ECO:0000313" key="8">
    <source>
        <dbReference type="EMBL" id="RHJ84645.1"/>
    </source>
</evidence>
<keyword evidence="4 7" id="KW-1133">Transmembrane helix</keyword>
<feature type="transmembrane region" description="Helical" evidence="7">
    <location>
        <begin position="94"/>
        <end position="119"/>
    </location>
</feature>
<dbReference type="NCBIfam" id="NF037979">
    <property type="entry name" value="Na_transp"/>
    <property type="match status" value="1"/>
</dbReference>
<dbReference type="AlphaFoldDB" id="A0A415DW44"/>
<dbReference type="SUPFAM" id="SSF161070">
    <property type="entry name" value="SNF-like"/>
    <property type="match status" value="1"/>
</dbReference>
<dbReference type="PRINTS" id="PR00176">
    <property type="entry name" value="NANEUSMPORT"/>
</dbReference>
<dbReference type="PANTHER" id="PTHR42948">
    <property type="entry name" value="TRANSPORTER"/>
    <property type="match status" value="1"/>
</dbReference>
<proteinExistence type="inferred from homology"/>
<keyword evidence="9" id="KW-1185">Reference proteome</keyword>
<evidence type="ECO:0000256" key="2">
    <source>
        <dbReference type="ARBA" id="ARBA00022448"/>
    </source>
</evidence>
<dbReference type="RefSeq" id="WP_118336457.1">
    <property type="nucleotide sequence ID" value="NZ_AP025567.1"/>
</dbReference>
<comment type="similarity">
    <text evidence="6">Belongs to the sodium:neurotransmitter symporter (SNF) (TC 2.A.22) family.</text>
</comment>
<dbReference type="PANTHER" id="PTHR42948:SF1">
    <property type="entry name" value="TRANSPORTER"/>
    <property type="match status" value="1"/>
</dbReference>
<comment type="caution">
    <text evidence="8">The sequence shown here is derived from an EMBL/GenBank/DDBJ whole genome shotgun (WGS) entry which is preliminary data.</text>
</comment>
<feature type="transmembrane region" description="Helical" evidence="7">
    <location>
        <begin position="374"/>
        <end position="396"/>
    </location>
</feature>
<dbReference type="CDD" id="cd10336">
    <property type="entry name" value="SLC6sbd_Tyt1-Like"/>
    <property type="match status" value="1"/>
</dbReference>
<feature type="transmembrane region" description="Helical" evidence="7">
    <location>
        <begin position="311"/>
        <end position="335"/>
    </location>
</feature>
<dbReference type="PROSITE" id="PS00610">
    <property type="entry name" value="NA_NEUROTRAN_SYMP_1"/>
    <property type="match status" value="1"/>
</dbReference>
<feature type="transmembrane region" description="Helical" evidence="7">
    <location>
        <begin position="222"/>
        <end position="244"/>
    </location>
</feature>
<feature type="transmembrane region" description="Helical" evidence="7">
    <location>
        <begin position="147"/>
        <end position="165"/>
    </location>
</feature>
<evidence type="ECO:0000256" key="3">
    <source>
        <dbReference type="ARBA" id="ARBA00022692"/>
    </source>
</evidence>
<dbReference type="Pfam" id="PF00209">
    <property type="entry name" value="SNF"/>
    <property type="match status" value="2"/>
</dbReference>
<evidence type="ECO:0000256" key="6">
    <source>
        <dbReference type="RuleBase" id="RU003732"/>
    </source>
</evidence>
<evidence type="ECO:0000256" key="4">
    <source>
        <dbReference type="ARBA" id="ARBA00022989"/>
    </source>
</evidence>
<dbReference type="OrthoDB" id="9762833at2"/>
<dbReference type="InterPro" id="IPR037272">
    <property type="entry name" value="SNS_sf"/>
</dbReference>
<keyword evidence="3 6" id="KW-0812">Transmembrane</keyword>
<dbReference type="InterPro" id="IPR000175">
    <property type="entry name" value="Na/ntran_symport"/>
</dbReference>
<feature type="transmembrane region" description="Helical" evidence="7">
    <location>
        <begin position="417"/>
        <end position="435"/>
    </location>
</feature>
<name>A0A415DW44_9FIRM</name>
<protein>
    <recommendedName>
        <fullName evidence="6">Transporter</fullName>
    </recommendedName>
</protein>
<keyword evidence="2 6" id="KW-0813">Transport</keyword>
<reference evidence="8 9" key="1">
    <citation type="submission" date="2018-08" db="EMBL/GenBank/DDBJ databases">
        <title>A genome reference for cultivated species of the human gut microbiota.</title>
        <authorList>
            <person name="Zou Y."/>
            <person name="Xue W."/>
            <person name="Luo G."/>
        </authorList>
    </citation>
    <scope>NUCLEOTIDE SEQUENCE [LARGE SCALE GENOMIC DNA]</scope>
    <source>
        <strain evidence="8 9">AM07-24</strain>
    </source>
</reference>
<evidence type="ECO:0000256" key="7">
    <source>
        <dbReference type="SAM" id="Phobius"/>
    </source>
</evidence>
<dbReference type="GO" id="GO:0015293">
    <property type="term" value="F:symporter activity"/>
    <property type="evidence" value="ECO:0007669"/>
    <property type="project" value="UniProtKB-KW"/>
</dbReference>
<feature type="transmembrane region" description="Helical" evidence="7">
    <location>
        <begin position="44"/>
        <end position="64"/>
    </location>
</feature>
<organism evidence="8 9">
    <name type="scientific">Emergencia timonensis</name>
    <dbReference type="NCBI Taxonomy" id="1776384"/>
    <lineage>
        <taxon>Bacteria</taxon>
        <taxon>Bacillati</taxon>
        <taxon>Bacillota</taxon>
        <taxon>Clostridia</taxon>
        <taxon>Peptostreptococcales</taxon>
        <taxon>Anaerovoracaceae</taxon>
        <taxon>Emergencia</taxon>
    </lineage>
</organism>
<dbReference type="GO" id="GO:0016020">
    <property type="term" value="C:membrane"/>
    <property type="evidence" value="ECO:0007669"/>
    <property type="project" value="UniProtKB-SubCell"/>
</dbReference>
<keyword evidence="6" id="KW-0769">Symport</keyword>
<dbReference type="InterPro" id="IPR047218">
    <property type="entry name" value="YocR/YhdH-like"/>
</dbReference>
<accession>A0A415DW44</accession>
<evidence type="ECO:0000256" key="5">
    <source>
        <dbReference type="ARBA" id="ARBA00023136"/>
    </source>
</evidence>
<feature type="transmembrane region" description="Helical" evidence="7">
    <location>
        <begin position="12"/>
        <end position="32"/>
    </location>
</feature>
<evidence type="ECO:0000313" key="9">
    <source>
        <dbReference type="Proteomes" id="UP000284841"/>
    </source>
</evidence>
<gene>
    <name evidence="8" type="ORF">DW099_16870</name>
</gene>
<dbReference type="Proteomes" id="UP000284841">
    <property type="component" value="Unassembled WGS sequence"/>
</dbReference>
<comment type="subcellular location">
    <subcellularLocation>
        <location evidence="1">Membrane</location>
        <topology evidence="1">Multi-pass membrane protein</topology>
    </subcellularLocation>
</comment>
<sequence>MILEKKQNEGFSSILGFLLTTIGFAVGVGSLWRFPYVCGTNGGALFIITYVLVIVLIGIPLLTAEISMGYVTQKTAVGAYQTLRPGTKWYASSYLHILVALLVFCYTVPIYVWVLAYIWRTATGFFSGMDAAGIADSFEALTSDPKTMFLFAVVNWVIIAVIISGGVQKGVEKVNKFLLPALAVIMIVCIVIGLNVEGASKGLTYMFKPDISTFSFDAVTSAVGQAFFAIGIGMLASMIFGSYIKNKKENILKQAAIVSTSIVAAGIAAGLMIFPMVFAFGLEPGAGVGLTMITLPNVFNYISGGRIIGTLFYVGFYFAALSSAIGIGEAIVAVVMDGFHINRKKAVAIVMAFAVVIGSCSILIPGFLDTVDVITSNYLLVVSGLLISIFVGWIWGIDNFLDSINVQNKVQRTWLRISVKYLCPVAILIIFIGNFL</sequence>
<dbReference type="STRING" id="1776384.GCA_900086585_01360"/>
<keyword evidence="5 7" id="KW-0472">Membrane</keyword>
<evidence type="ECO:0000256" key="1">
    <source>
        <dbReference type="ARBA" id="ARBA00004141"/>
    </source>
</evidence>